<keyword evidence="2" id="KW-1185">Reference proteome</keyword>
<dbReference type="Proteomes" id="UP000244855">
    <property type="component" value="Unassembled WGS sequence"/>
</dbReference>
<name>A0A2V1E9X5_9PLEO</name>
<sequence length="403" mass="46372">MGNEPSILFSLPFEIRGHIYNEVLAQTSETPTLLQTCRRIYIESQKYLFRRPLKFSSQSNLYQWFHKAPQEFLPEITEISLELQDVDLTPLLFRSGSPSVRQSDTGASLHIWDIYGQEIGRLEAALRALPNVTKITLRVVSDQQSHLYDYFLENVLRELVSIYPHLESLHFEGRVPRRCFKLLPLFRSLSSLSFDTYLASKPVETAQILSNLHLTDLSLISQSTVSAAAHHQHNAHTPELPFAVTFLNALTSQTLSSLCILQSHTPNSEFLDTLQDFMIRNTSMRRLELDWPNLDPGIIRRYTSQDSTLKYLWIRAVNIVCAFDIFRIIEEERRCGKIGNLEELVVLRDTWQDDTRIHAMKCVPDSAHTKESVPTDVEMLNLDFAENRLRALGLRVAWCTKTP</sequence>
<dbReference type="AlphaFoldDB" id="A0A2V1E9X5"/>
<dbReference type="EMBL" id="KZ805310">
    <property type="protein sequence ID" value="PVI06140.1"/>
    <property type="molecule type" value="Genomic_DNA"/>
</dbReference>
<evidence type="ECO:0000313" key="2">
    <source>
        <dbReference type="Proteomes" id="UP000244855"/>
    </source>
</evidence>
<dbReference type="OrthoDB" id="4413570at2759"/>
<accession>A0A2V1E9X5</accession>
<protein>
    <recommendedName>
        <fullName evidence="3">F-box domain-containing protein</fullName>
    </recommendedName>
</protein>
<evidence type="ECO:0000313" key="1">
    <source>
        <dbReference type="EMBL" id="PVI06140.1"/>
    </source>
</evidence>
<gene>
    <name evidence="1" type="ORF">DM02DRAFT_650049</name>
</gene>
<organism evidence="1 2">
    <name type="scientific">Periconia macrospinosa</name>
    <dbReference type="NCBI Taxonomy" id="97972"/>
    <lineage>
        <taxon>Eukaryota</taxon>
        <taxon>Fungi</taxon>
        <taxon>Dikarya</taxon>
        <taxon>Ascomycota</taxon>
        <taxon>Pezizomycotina</taxon>
        <taxon>Dothideomycetes</taxon>
        <taxon>Pleosporomycetidae</taxon>
        <taxon>Pleosporales</taxon>
        <taxon>Massarineae</taxon>
        <taxon>Periconiaceae</taxon>
        <taxon>Periconia</taxon>
    </lineage>
</organism>
<proteinExistence type="predicted"/>
<evidence type="ECO:0008006" key="3">
    <source>
        <dbReference type="Google" id="ProtNLM"/>
    </source>
</evidence>
<reference evidence="1 2" key="1">
    <citation type="journal article" date="2018" name="Sci. Rep.">
        <title>Comparative genomics provides insights into the lifestyle and reveals functional heterogeneity of dark septate endophytic fungi.</title>
        <authorList>
            <person name="Knapp D.G."/>
            <person name="Nemeth J.B."/>
            <person name="Barry K."/>
            <person name="Hainaut M."/>
            <person name="Henrissat B."/>
            <person name="Johnson J."/>
            <person name="Kuo A."/>
            <person name="Lim J.H.P."/>
            <person name="Lipzen A."/>
            <person name="Nolan M."/>
            <person name="Ohm R.A."/>
            <person name="Tamas L."/>
            <person name="Grigoriev I.V."/>
            <person name="Spatafora J.W."/>
            <person name="Nagy L.G."/>
            <person name="Kovacs G.M."/>
        </authorList>
    </citation>
    <scope>NUCLEOTIDE SEQUENCE [LARGE SCALE GENOMIC DNA]</scope>
    <source>
        <strain evidence="1 2">DSE2036</strain>
    </source>
</reference>